<dbReference type="STRING" id="877455.Metbo_2079"/>
<dbReference type="RefSeq" id="WP_013645649.1">
    <property type="nucleotide sequence ID" value="NC_015216.1"/>
</dbReference>
<dbReference type="HOGENOM" id="CLU_056881_0_0_2"/>
<accession>F0TBV6</accession>
<dbReference type="InterPro" id="IPR018977">
    <property type="entry name" value="NurA_domain"/>
</dbReference>
<evidence type="ECO:0000313" key="2">
    <source>
        <dbReference type="EMBL" id="ADZ10298.1"/>
    </source>
</evidence>
<evidence type="ECO:0000259" key="1">
    <source>
        <dbReference type="SMART" id="SM00933"/>
    </source>
</evidence>
<gene>
    <name evidence="2" type="ordered locus">Metbo_2079</name>
</gene>
<evidence type="ECO:0000313" key="3">
    <source>
        <dbReference type="Proteomes" id="UP000007490"/>
    </source>
</evidence>
<dbReference type="OrthoDB" id="33831at2157"/>
<proteinExistence type="predicted"/>
<reference evidence="2 3" key="2">
    <citation type="journal article" date="2014" name="Int. J. Syst. Evol. Microbiol.">
        <title>Methanobacterium paludis sp. nov. and a novel strain of Methanobacterium lacus isolated from northern peatlands.</title>
        <authorList>
            <person name="Cadillo-Quiroz H."/>
            <person name="Brauer S.L."/>
            <person name="Goodson N."/>
            <person name="Yavitt J.B."/>
            <person name="Zinder S.H."/>
        </authorList>
    </citation>
    <scope>NUCLEOTIDE SEQUENCE [LARGE SCALE GENOMIC DNA]</scope>
    <source>
        <strain evidence="2 3">AL-21</strain>
    </source>
</reference>
<dbReference type="KEGG" id="mel:Metbo_2079"/>
<dbReference type="Pfam" id="PF09376">
    <property type="entry name" value="NurA"/>
    <property type="match status" value="1"/>
</dbReference>
<feature type="domain" description="NurA" evidence="1">
    <location>
        <begin position="47"/>
        <end position="337"/>
    </location>
</feature>
<dbReference type="eggNOG" id="arCOG00367">
    <property type="taxonomic scope" value="Archaea"/>
</dbReference>
<keyword evidence="3" id="KW-1185">Reference proteome</keyword>
<protein>
    <submittedName>
        <fullName evidence="2">NurA domain-containing protein</fullName>
    </submittedName>
</protein>
<dbReference type="SMART" id="SM00933">
    <property type="entry name" value="NurA"/>
    <property type="match status" value="1"/>
</dbReference>
<sequence>MLDSLYQRALQKRDEINQKISDDFMDADVDPSQYWISHKIEEDDGNCSIAAGDGSINKKNFMGFIFYAIDAECLVFNDKLMKIGSSEIDIIPHHDFVEDRLRNYMGIFEVKNALRALNEHEIKYLLFDGSIMGNLIRPIPMEKRLKAEIKDKIKKKYVPRLVKSLDLDLKNSEVGITSSQFSEEMEEFEDPVNAMIYLESIENLLVIKKLLENKRSVMGISKTSTNREYFDYKIPDMAIFDRYSREEGFSKPRNLRIFDDDFKREEFPVANDFFKGLTFTIFYVRLENHKNILKFELPYKVDETELDQIKKLLGTIKNHSAEGYPLLLKKAHNDVVIKRKDLENLSKIIGFMEKSGREML</sequence>
<dbReference type="AlphaFoldDB" id="F0TBV6"/>
<name>F0TBV6_METLA</name>
<reference evidence="3" key="1">
    <citation type="submission" date="2011-02" db="EMBL/GenBank/DDBJ databases">
        <title>Complete sequence of Methanobacterium sp. AL-21.</title>
        <authorList>
            <consortium name="US DOE Joint Genome Institute"/>
            <person name="Lucas S."/>
            <person name="Copeland A."/>
            <person name="Lapidus A."/>
            <person name="Cheng J.-F."/>
            <person name="Goodwin L."/>
            <person name="Pitluck S."/>
            <person name="Chertkov O."/>
            <person name="Detter J.C."/>
            <person name="Han C."/>
            <person name="Tapia R."/>
            <person name="Land M."/>
            <person name="Hauser L."/>
            <person name="Kyrpides N."/>
            <person name="Ivanova N."/>
            <person name="Mikhailova N."/>
            <person name="Pagani I."/>
            <person name="Cadillo-Quiroz H."/>
            <person name="Imachi H."/>
            <person name="Zinder S."/>
            <person name="Liu W."/>
            <person name="Woyke T."/>
        </authorList>
    </citation>
    <scope>NUCLEOTIDE SEQUENCE [LARGE SCALE GENOMIC DNA]</scope>
    <source>
        <strain evidence="3">AL-21</strain>
    </source>
</reference>
<organism evidence="2 3">
    <name type="scientific">Methanobacterium lacus (strain AL-21)</name>
    <dbReference type="NCBI Taxonomy" id="877455"/>
    <lineage>
        <taxon>Archaea</taxon>
        <taxon>Methanobacteriati</taxon>
        <taxon>Methanobacteriota</taxon>
        <taxon>Methanomada group</taxon>
        <taxon>Methanobacteria</taxon>
        <taxon>Methanobacteriales</taxon>
        <taxon>Methanobacteriaceae</taxon>
        <taxon>Methanobacterium</taxon>
    </lineage>
</organism>
<dbReference type="GeneID" id="10278541"/>
<dbReference type="EMBL" id="CP002551">
    <property type="protein sequence ID" value="ADZ10298.1"/>
    <property type="molecule type" value="Genomic_DNA"/>
</dbReference>
<dbReference type="Proteomes" id="UP000007490">
    <property type="component" value="Chromosome"/>
</dbReference>